<protein>
    <submittedName>
        <fullName evidence="2">Uncharacterized protein</fullName>
    </submittedName>
</protein>
<dbReference type="InParanoid" id="C4A124"/>
<dbReference type="PANTHER" id="PTHR45847:SF6">
    <property type="entry name" value="FATTY ACID AMIDE HYDROLASE"/>
    <property type="match status" value="1"/>
</dbReference>
<accession>C4A124</accession>
<gene>
    <name evidence="2" type="ORF">BRAFLDRAFT_111958</name>
</gene>
<proteinExistence type="predicted"/>
<dbReference type="PANTHER" id="PTHR45847">
    <property type="entry name" value="FATTY ACID AMIDE HYDROLASE"/>
    <property type="match status" value="1"/>
</dbReference>
<dbReference type="InterPro" id="IPR036928">
    <property type="entry name" value="AS_sf"/>
</dbReference>
<dbReference type="InterPro" id="IPR052096">
    <property type="entry name" value="Endocannabinoid_amidase"/>
</dbReference>
<evidence type="ECO:0000256" key="1">
    <source>
        <dbReference type="SAM" id="Phobius"/>
    </source>
</evidence>
<reference evidence="2" key="1">
    <citation type="journal article" date="2008" name="Nature">
        <title>The amphioxus genome and the evolution of the chordate karyotype.</title>
        <authorList>
            <consortium name="US DOE Joint Genome Institute (JGI-PGF)"/>
            <person name="Putnam N.H."/>
            <person name="Butts T."/>
            <person name="Ferrier D.E.K."/>
            <person name="Furlong R.F."/>
            <person name="Hellsten U."/>
            <person name="Kawashima T."/>
            <person name="Robinson-Rechavi M."/>
            <person name="Shoguchi E."/>
            <person name="Terry A."/>
            <person name="Yu J.-K."/>
            <person name="Benito-Gutierrez E.L."/>
            <person name="Dubchak I."/>
            <person name="Garcia-Fernandez J."/>
            <person name="Gibson-Brown J.J."/>
            <person name="Grigoriev I.V."/>
            <person name="Horton A.C."/>
            <person name="de Jong P.J."/>
            <person name="Jurka J."/>
            <person name="Kapitonov V.V."/>
            <person name="Kohara Y."/>
            <person name="Kuroki Y."/>
            <person name="Lindquist E."/>
            <person name="Lucas S."/>
            <person name="Osoegawa K."/>
            <person name="Pennacchio L.A."/>
            <person name="Salamov A.A."/>
            <person name="Satou Y."/>
            <person name="Sauka-Spengler T."/>
            <person name="Schmutz J."/>
            <person name="Shin-I T."/>
            <person name="Toyoda A."/>
            <person name="Bronner-Fraser M."/>
            <person name="Fujiyama A."/>
            <person name="Holland L.Z."/>
            <person name="Holland P.W.H."/>
            <person name="Satoh N."/>
            <person name="Rokhsar D.S."/>
        </authorList>
    </citation>
    <scope>NUCLEOTIDE SEQUENCE [LARGE SCALE GENOMIC DNA]</scope>
    <source>
        <strain evidence="2">S238N-H82</strain>
        <tissue evidence="2">Testes</tissue>
    </source>
</reference>
<name>C4A124_BRAFL</name>
<keyword evidence="1" id="KW-0812">Transmembrane</keyword>
<organism>
    <name type="scientific">Branchiostoma floridae</name>
    <name type="common">Florida lancelet</name>
    <name type="synonym">Amphioxus</name>
    <dbReference type="NCBI Taxonomy" id="7739"/>
    <lineage>
        <taxon>Eukaryota</taxon>
        <taxon>Metazoa</taxon>
        <taxon>Chordata</taxon>
        <taxon>Cephalochordata</taxon>
        <taxon>Leptocardii</taxon>
        <taxon>Amphioxiformes</taxon>
        <taxon>Branchiostomatidae</taxon>
        <taxon>Branchiostoma</taxon>
    </lineage>
</organism>
<dbReference type="PROSITE" id="PS51257">
    <property type="entry name" value="PROKAR_LIPOPROTEIN"/>
    <property type="match status" value="1"/>
</dbReference>
<dbReference type="EMBL" id="GG666847">
    <property type="protein sequence ID" value="EEN41503.1"/>
    <property type="molecule type" value="Genomic_DNA"/>
</dbReference>
<evidence type="ECO:0000313" key="2">
    <source>
        <dbReference type="EMBL" id="EEN41503.1"/>
    </source>
</evidence>
<keyword evidence="1" id="KW-0472">Membrane</keyword>
<dbReference type="Gene3D" id="3.90.1300.10">
    <property type="entry name" value="Amidase signature (AS) domain"/>
    <property type="match status" value="1"/>
</dbReference>
<dbReference type="SUPFAM" id="SSF75304">
    <property type="entry name" value="Amidase signature (AS) enzymes"/>
    <property type="match status" value="1"/>
</dbReference>
<dbReference type="AlphaFoldDB" id="C4A124"/>
<feature type="transmembrane region" description="Helical" evidence="1">
    <location>
        <begin position="18"/>
        <end position="38"/>
    </location>
</feature>
<keyword evidence="1" id="KW-1133">Transmembrane helix</keyword>
<sequence>MDRVYNIIMDRMNGSESIVAYTAVSAGVLSCYVGLKVYRRQQPTAARRKEILSLSLTGLTQQLRDGQLSAVQVLQAFQEKATAVNEELNCLTEPIPDALV</sequence>